<dbReference type="GO" id="GO:0000028">
    <property type="term" value="P:ribosomal small subunit assembly"/>
    <property type="evidence" value="ECO:0007669"/>
    <property type="project" value="TreeGrafter"/>
</dbReference>
<dbReference type="Proteomes" id="UP000332487">
    <property type="component" value="Unassembled WGS sequence"/>
</dbReference>
<reference evidence="5 6" key="2">
    <citation type="journal article" date="2010" name="Proc. Natl. Acad. Sci. U.S.A.">
        <title>Enigmatic, ultrasmall, uncultivated Archaea.</title>
        <authorList>
            <person name="Baker B.J."/>
            <person name="Comolli L.R."/>
            <person name="Dick G.J."/>
            <person name="Hauser L.J."/>
            <person name="Hyatt D."/>
            <person name="Dill B.D."/>
            <person name="Land M.L."/>
            <person name="Verberkmoes N.C."/>
            <person name="Hettich R.L."/>
            <person name="Banfield J.F."/>
        </authorList>
    </citation>
    <scope>NUCLEOTIDE SEQUENCE [LARGE SCALE GENOMIC DNA]</scope>
    <source>
        <strain evidence="5">ARMAN-2</strain>
    </source>
</reference>
<dbReference type="InterPro" id="IPR027548">
    <property type="entry name" value="Ribosomal_eS19_archaeal"/>
</dbReference>
<organism evidence="5 6">
    <name type="scientific">Candidatus Micrarchaeum acidiphilum ARMAN-2</name>
    <dbReference type="NCBI Taxonomy" id="425595"/>
    <lineage>
        <taxon>Archaea</taxon>
        <taxon>Candidatus Micrarchaeota</taxon>
        <taxon>Candidatus Micrarchaeia</taxon>
        <taxon>Candidatus Micrarchaeales</taxon>
        <taxon>Candidatus Micrarchaeaceae</taxon>
        <taxon>Candidatus Micrarchaeum</taxon>
    </lineage>
</organism>
<dbReference type="GO" id="GO:0003735">
    <property type="term" value="F:structural constituent of ribosome"/>
    <property type="evidence" value="ECO:0007669"/>
    <property type="project" value="InterPro"/>
</dbReference>
<keyword evidence="6" id="KW-1185">Reference proteome</keyword>
<dbReference type="InterPro" id="IPR036390">
    <property type="entry name" value="WH_DNA-bd_sf"/>
</dbReference>
<proteinExistence type="inferred from homology"/>
<dbReference type="SMART" id="SM01413">
    <property type="entry name" value="Ribosomal_S19e"/>
    <property type="match status" value="1"/>
</dbReference>
<evidence type="ECO:0000313" key="6">
    <source>
        <dbReference type="Proteomes" id="UP000332487"/>
    </source>
</evidence>
<evidence type="ECO:0000313" key="5">
    <source>
        <dbReference type="EMBL" id="EET89796.1"/>
    </source>
</evidence>
<dbReference type="EMBL" id="GG697241">
    <property type="protein sequence ID" value="EET89796.1"/>
    <property type="molecule type" value="Genomic_DNA"/>
</dbReference>
<dbReference type="GO" id="GO:0003723">
    <property type="term" value="F:RNA binding"/>
    <property type="evidence" value="ECO:0007669"/>
    <property type="project" value="TreeGrafter"/>
</dbReference>
<dbReference type="AlphaFoldDB" id="C7DIM2"/>
<name>C7DIM2_MICA2</name>
<dbReference type="GO" id="GO:0006412">
    <property type="term" value="P:translation"/>
    <property type="evidence" value="ECO:0007669"/>
    <property type="project" value="UniProtKB-UniRule"/>
</dbReference>
<keyword evidence="2 4" id="KW-0689">Ribosomal protein</keyword>
<dbReference type="GO" id="GO:0022627">
    <property type="term" value="C:cytosolic small ribosomal subunit"/>
    <property type="evidence" value="ECO:0007669"/>
    <property type="project" value="TreeGrafter"/>
</dbReference>
<reference evidence="5 6" key="1">
    <citation type="journal article" date="2009" name="Genome Biol.">
        <title>Community-wide analysis of microbial genome sequence signatures.</title>
        <authorList>
            <person name="Dick G.J."/>
            <person name="Andersson A.F."/>
            <person name="Baker B.J."/>
            <person name="Simmons S.L."/>
            <person name="Thomas B.C."/>
            <person name="Yelton A.P."/>
            <person name="Banfield J.F."/>
        </authorList>
    </citation>
    <scope>NUCLEOTIDE SEQUENCE [LARGE SCALE GENOMIC DNA]</scope>
    <source>
        <strain evidence="5">ARMAN-2</strain>
    </source>
</reference>
<gene>
    <name evidence="4" type="primary">rps19e</name>
    <name evidence="5" type="ORF">UNLARM2_0910</name>
</gene>
<comment type="subunit">
    <text evidence="4">Part of the 30S ribosomal subunit.</text>
</comment>
<comment type="function">
    <text evidence="4">May be involved in maturation of the 30S ribosomal subunit.</text>
</comment>
<accession>C7DIM2</accession>
<evidence type="ECO:0000256" key="2">
    <source>
        <dbReference type="ARBA" id="ARBA00022980"/>
    </source>
</evidence>
<dbReference type="NCBIfam" id="NF006811">
    <property type="entry name" value="PRK09333.1"/>
    <property type="match status" value="1"/>
</dbReference>
<comment type="similarity">
    <text evidence="1 4">Belongs to the eukaryotic ribosomal protein eS19 family.</text>
</comment>
<dbReference type="PANTHER" id="PTHR11710:SF0">
    <property type="entry name" value="40S RIBOSOMAL PROTEIN S19"/>
    <property type="match status" value="1"/>
</dbReference>
<dbReference type="Gene3D" id="1.10.10.10">
    <property type="entry name" value="Winged helix-like DNA-binding domain superfamily/Winged helix DNA-binding domain"/>
    <property type="match status" value="1"/>
</dbReference>
<dbReference type="HAMAP" id="MF_01474">
    <property type="entry name" value="Ribosomal_eS19"/>
    <property type="match status" value="1"/>
</dbReference>
<keyword evidence="3 4" id="KW-0687">Ribonucleoprotein</keyword>
<dbReference type="SUPFAM" id="SSF46785">
    <property type="entry name" value="Winged helix' DNA-binding domain"/>
    <property type="match status" value="1"/>
</dbReference>
<dbReference type="Pfam" id="PF01090">
    <property type="entry name" value="Ribosomal_S19e"/>
    <property type="match status" value="1"/>
</dbReference>
<dbReference type="InterPro" id="IPR001266">
    <property type="entry name" value="Ribosomal_eS19"/>
</dbReference>
<evidence type="ECO:0000256" key="3">
    <source>
        <dbReference type="ARBA" id="ARBA00023274"/>
    </source>
</evidence>
<dbReference type="InterPro" id="IPR036388">
    <property type="entry name" value="WH-like_DNA-bd_sf"/>
</dbReference>
<protein>
    <recommendedName>
        <fullName evidence="4">Small ribosomal subunit protein eS19</fullName>
    </recommendedName>
</protein>
<sequence>MIVVANPYDVKASELIALAAERLKDKIKKPEYINYVKSGSGRDRPPENQDFWYMRSASILRQVYVNGPVGVSRLRTKYGNRKESVVHRKHHVKAGGSIIRDSFQALESIKFIKKTKAGRVITPEGKSFMDKISNEIIKNGGA</sequence>
<evidence type="ECO:0000256" key="4">
    <source>
        <dbReference type="HAMAP-Rule" id="MF_01474"/>
    </source>
</evidence>
<dbReference type="PANTHER" id="PTHR11710">
    <property type="entry name" value="40S RIBOSOMAL PROTEIN S19"/>
    <property type="match status" value="1"/>
</dbReference>
<evidence type="ECO:0000256" key="1">
    <source>
        <dbReference type="ARBA" id="ARBA00010014"/>
    </source>
</evidence>